<dbReference type="Pfam" id="PF05133">
    <property type="entry name" value="SPP1_portal"/>
    <property type="match status" value="1"/>
</dbReference>
<evidence type="ECO:0000256" key="1">
    <source>
        <dbReference type="SAM" id="MobiDB-lite"/>
    </source>
</evidence>
<feature type="region of interest" description="Disordered" evidence="1">
    <location>
        <begin position="420"/>
        <end position="451"/>
    </location>
</feature>
<dbReference type="EMBL" id="CP036456">
    <property type="protein sequence ID" value="QBI56806.1"/>
    <property type="molecule type" value="Genomic_DNA"/>
</dbReference>
<dbReference type="OrthoDB" id="1780383at2"/>
<reference evidence="2 3" key="1">
    <citation type="submission" date="2019-02" db="EMBL/GenBank/DDBJ databases">
        <authorList>
            <person name="Khodamoradi S."/>
            <person name="Hahnke R.L."/>
            <person name="Kaempfer P."/>
            <person name="Schumann P."/>
            <person name="Rohde M."/>
            <person name="Steinert M."/>
            <person name="Luzhetskyy A."/>
            <person name="Wink J."/>
            <person name="Ruckert C."/>
        </authorList>
    </citation>
    <scope>NUCLEOTIDE SEQUENCE [LARGE SCALE GENOMIC DNA]</scope>
    <source>
        <strain evidence="2 3">M2</strain>
        <plasmid evidence="3">phim2</plasmid>
    </source>
</reference>
<keyword evidence="3" id="KW-1185">Reference proteome</keyword>
<geneLocation type="plasmid" evidence="3">
    <name>phim2</name>
</geneLocation>
<keyword evidence="2" id="KW-0614">Plasmid</keyword>
<evidence type="ECO:0000313" key="3">
    <source>
        <dbReference type="Proteomes" id="UP000292235"/>
    </source>
</evidence>
<proteinExistence type="predicted"/>
<organism evidence="2 3">
    <name type="scientific">Streptomonospora litoralis</name>
    <dbReference type="NCBI Taxonomy" id="2498135"/>
    <lineage>
        <taxon>Bacteria</taxon>
        <taxon>Bacillati</taxon>
        <taxon>Actinomycetota</taxon>
        <taxon>Actinomycetes</taxon>
        <taxon>Streptosporangiales</taxon>
        <taxon>Nocardiopsidaceae</taxon>
        <taxon>Streptomonospora</taxon>
    </lineage>
</organism>
<protein>
    <submittedName>
        <fullName evidence="2">Phage portal protein, SPP1 Gp6-like</fullName>
    </submittedName>
</protein>
<dbReference type="InterPro" id="IPR021145">
    <property type="entry name" value="Portal_protein_SPP1_Gp6-like"/>
</dbReference>
<gene>
    <name evidence="2" type="ORF">EKD16_25325</name>
</gene>
<evidence type="ECO:0000313" key="2">
    <source>
        <dbReference type="EMBL" id="QBI56806.1"/>
    </source>
</evidence>
<dbReference type="Proteomes" id="UP000292235">
    <property type="component" value="Plasmid phiM2"/>
</dbReference>
<accession>A0A4P6Q7N0</accession>
<name>A0A4P6Q7N0_9ACTN</name>
<dbReference type="KEGG" id="strr:EKD16_25325"/>
<dbReference type="AlphaFoldDB" id="A0A4P6Q7N0"/>
<sequence>MGMSPSETEEKASELFELRQSERRDLDRKRAYLRGDPELTWLPANTPRELQALARMSRVNLCELAVKATSQQMFVDGYTSENKAGASQVWRQWQSNRWDRKQIGVNRAIGGYGVAYGIALPSDSSDTAVMRALSPRQITVAYGDDDDWPDYGLEMRPDKTWRLVDEENVYKMRRTTRGRRSSDGKRSITFEYVEETPHEQDVCPVVRYLAEEDLDDPVRGDVEAVMPLQDQINLITFHLLVAEHYGAHGRKIFIGQMVEQLEEQLRASASSSLTVRAKPSDFDVKEVSQVQLDGFIDSRESAVRYMSALSQTPTHELLGNLANISAEALVESKESNARKVRERQIIVGEGHEQLLGQAGRLVGVEVDPGARVRWKPTLDQRAMRFVELLGTIAGKLGVPKKALWHELPFSDDTIKEWEEMAEEQAAAAPPPPQREQQDQPEGDQRNNLAAV</sequence>